<keyword evidence="1" id="KW-0285">Flavoprotein</keyword>
<dbReference type="GO" id="GO:0050660">
    <property type="term" value="F:flavin adenine dinucleotide binding"/>
    <property type="evidence" value="ECO:0007669"/>
    <property type="project" value="InterPro"/>
</dbReference>
<evidence type="ECO:0000313" key="6">
    <source>
        <dbReference type="EMBL" id="SVB13819.1"/>
    </source>
</evidence>
<dbReference type="InterPro" id="IPR006091">
    <property type="entry name" value="Acyl-CoA_Oxase/DH_mid-dom"/>
</dbReference>
<feature type="domain" description="Acyl-CoA dehydrogenase/oxidase N-terminal" evidence="5">
    <location>
        <begin position="10"/>
        <end position="120"/>
    </location>
</feature>
<dbReference type="InterPro" id="IPR013786">
    <property type="entry name" value="AcylCoA_DH/ox_N"/>
</dbReference>
<sequence>MSEQADIIFTDEQQQLLQIAETFSADKSPIETVRRRLEAEQVLEPELWQEIADLGWLGIAIPEEYGGSGLGLGEVITIVEPMGRYLFSSPLISTTLAAQAILYWGSDDQKAQWLPKIAGGAVAALALTEAHGDWDLKNLTCTAVRNGGEIWLSGTKTFVTDAAWADVLVVSVSLDGEPALVLVEASHLGEGA</sequence>
<dbReference type="Gene3D" id="2.40.110.10">
    <property type="entry name" value="Butyryl-CoA Dehydrogenase, subunit A, domain 2"/>
    <property type="match status" value="1"/>
</dbReference>
<organism evidence="6">
    <name type="scientific">marine metagenome</name>
    <dbReference type="NCBI Taxonomy" id="408172"/>
    <lineage>
        <taxon>unclassified sequences</taxon>
        <taxon>metagenomes</taxon>
        <taxon>ecological metagenomes</taxon>
    </lineage>
</organism>
<proteinExistence type="predicted"/>
<name>A0A382BJL0_9ZZZZ</name>
<dbReference type="EMBL" id="UINC01030055">
    <property type="protein sequence ID" value="SVB13819.1"/>
    <property type="molecule type" value="Genomic_DNA"/>
</dbReference>
<dbReference type="InterPro" id="IPR009100">
    <property type="entry name" value="AcylCoA_DH/oxidase_NM_dom_sf"/>
</dbReference>
<dbReference type="GO" id="GO:0003995">
    <property type="term" value="F:acyl-CoA dehydrogenase activity"/>
    <property type="evidence" value="ECO:0007669"/>
    <property type="project" value="TreeGrafter"/>
</dbReference>
<evidence type="ECO:0000259" key="4">
    <source>
        <dbReference type="Pfam" id="PF02770"/>
    </source>
</evidence>
<dbReference type="Pfam" id="PF02771">
    <property type="entry name" value="Acyl-CoA_dh_N"/>
    <property type="match status" value="1"/>
</dbReference>
<dbReference type="InterPro" id="IPR037069">
    <property type="entry name" value="AcylCoA_DH/ox_N_sf"/>
</dbReference>
<evidence type="ECO:0000256" key="2">
    <source>
        <dbReference type="ARBA" id="ARBA00022827"/>
    </source>
</evidence>
<keyword evidence="3" id="KW-0560">Oxidoreductase</keyword>
<evidence type="ECO:0000256" key="3">
    <source>
        <dbReference type="ARBA" id="ARBA00023002"/>
    </source>
</evidence>
<feature type="domain" description="Acyl-CoA oxidase/dehydrogenase middle" evidence="4">
    <location>
        <begin position="124"/>
        <end position="187"/>
    </location>
</feature>
<evidence type="ECO:0000259" key="5">
    <source>
        <dbReference type="Pfam" id="PF02771"/>
    </source>
</evidence>
<dbReference type="Pfam" id="PF02770">
    <property type="entry name" value="Acyl-CoA_dh_M"/>
    <property type="match status" value="1"/>
</dbReference>
<dbReference type="SUPFAM" id="SSF56645">
    <property type="entry name" value="Acyl-CoA dehydrogenase NM domain-like"/>
    <property type="match status" value="1"/>
</dbReference>
<feature type="non-terminal residue" evidence="6">
    <location>
        <position position="192"/>
    </location>
</feature>
<dbReference type="AlphaFoldDB" id="A0A382BJL0"/>
<dbReference type="PANTHER" id="PTHR43884:SF20">
    <property type="entry name" value="ACYL-COA DEHYDROGENASE FADE28"/>
    <property type="match status" value="1"/>
</dbReference>
<dbReference type="InterPro" id="IPR046373">
    <property type="entry name" value="Acyl-CoA_Oxase/DH_mid-dom_sf"/>
</dbReference>
<reference evidence="6" key="1">
    <citation type="submission" date="2018-05" db="EMBL/GenBank/DDBJ databases">
        <authorList>
            <person name="Lanie J.A."/>
            <person name="Ng W.-L."/>
            <person name="Kazmierczak K.M."/>
            <person name="Andrzejewski T.M."/>
            <person name="Davidsen T.M."/>
            <person name="Wayne K.J."/>
            <person name="Tettelin H."/>
            <person name="Glass J.I."/>
            <person name="Rusch D."/>
            <person name="Podicherti R."/>
            <person name="Tsui H.-C.T."/>
            <person name="Winkler M.E."/>
        </authorList>
    </citation>
    <scope>NUCLEOTIDE SEQUENCE</scope>
</reference>
<keyword evidence="2" id="KW-0274">FAD</keyword>
<dbReference type="Gene3D" id="1.10.540.10">
    <property type="entry name" value="Acyl-CoA dehydrogenase/oxidase, N-terminal domain"/>
    <property type="match status" value="1"/>
</dbReference>
<accession>A0A382BJL0</accession>
<protein>
    <submittedName>
        <fullName evidence="6">Uncharacterized protein</fullName>
    </submittedName>
</protein>
<evidence type="ECO:0000256" key="1">
    <source>
        <dbReference type="ARBA" id="ARBA00022630"/>
    </source>
</evidence>
<dbReference type="PANTHER" id="PTHR43884">
    <property type="entry name" value="ACYL-COA DEHYDROGENASE"/>
    <property type="match status" value="1"/>
</dbReference>
<gene>
    <name evidence="6" type="ORF">METZ01_LOCUS166673</name>
</gene>